<reference evidence="2" key="1">
    <citation type="journal article" date="2020" name="Microbiol. Resour. Announc.">
        <title>Draft Genome Sequences of Thiorhodococcus mannitoliphagus and Thiorhodococcus minor, Purple Sulfur Photosynthetic Bacteria in the Gammaproteobacterial Family Chromatiaceae.</title>
        <authorList>
            <person name="Aviles F.A."/>
            <person name="Meyer T.E."/>
            <person name="Kyndt J.A."/>
        </authorList>
    </citation>
    <scope>NUCLEOTIDE SEQUENCE [LARGE SCALE GENOMIC DNA]</scope>
    <source>
        <strain evidence="2">DSM 18266</strain>
    </source>
</reference>
<evidence type="ECO:0000313" key="1">
    <source>
        <dbReference type="EMBL" id="NEX23504.1"/>
    </source>
</evidence>
<keyword evidence="2" id="KW-1185">Reference proteome</keyword>
<reference evidence="1 2" key="2">
    <citation type="submission" date="2020-02" db="EMBL/GenBank/DDBJ databases">
        <title>Genome sequences of Thiorhodococcus mannitoliphagus and Thiorhodococcus minor, purple sulfur photosynthetic bacteria in the gammaproteobacterial family, Chromatiaceae.</title>
        <authorList>
            <person name="Aviles F.A."/>
            <person name="Meyer T.E."/>
            <person name="Kyndt J.A."/>
        </authorList>
    </citation>
    <scope>NUCLEOTIDE SEQUENCE [LARGE SCALE GENOMIC DNA]</scope>
    <source>
        <strain evidence="1 2">DSM 18266</strain>
    </source>
</reference>
<sequence length="65" mass="6933">MHLDLVLHQKLADRLDLLTQLLAIGTEALSQCSRAAWTAAAVGSAAVSPVSARARRHWISSRAIG</sequence>
<dbReference type="AlphaFoldDB" id="A0A6P1E652"/>
<proteinExistence type="predicted"/>
<gene>
    <name evidence="1" type="ORF">G3480_25015</name>
</gene>
<dbReference type="EMBL" id="JAAIJR010000219">
    <property type="protein sequence ID" value="NEX23504.1"/>
    <property type="molecule type" value="Genomic_DNA"/>
</dbReference>
<name>A0A6P1E652_9GAMM</name>
<dbReference type="Proteomes" id="UP000471640">
    <property type="component" value="Unassembled WGS sequence"/>
</dbReference>
<dbReference type="RefSeq" id="WP_164656934.1">
    <property type="nucleotide sequence ID" value="NZ_JAAIJR010000219.1"/>
</dbReference>
<organism evidence="1 2">
    <name type="scientific">Thiorhodococcus mannitoliphagus</name>
    <dbReference type="NCBI Taxonomy" id="329406"/>
    <lineage>
        <taxon>Bacteria</taxon>
        <taxon>Pseudomonadati</taxon>
        <taxon>Pseudomonadota</taxon>
        <taxon>Gammaproteobacteria</taxon>
        <taxon>Chromatiales</taxon>
        <taxon>Chromatiaceae</taxon>
        <taxon>Thiorhodococcus</taxon>
    </lineage>
</organism>
<protein>
    <submittedName>
        <fullName evidence="1">Uncharacterized protein</fullName>
    </submittedName>
</protein>
<accession>A0A6P1E652</accession>
<comment type="caution">
    <text evidence="1">The sequence shown here is derived from an EMBL/GenBank/DDBJ whole genome shotgun (WGS) entry which is preliminary data.</text>
</comment>
<evidence type="ECO:0000313" key="2">
    <source>
        <dbReference type="Proteomes" id="UP000471640"/>
    </source>
</evidence>